<evidence type="ECO:0000256" key="6">
    <source>
        <dbReference type="ARBA" id="ARBA00022777"/>
    </source>
</evidence>
<dbReference type="AlphaFoldDB" id="A0A329P1E3"/>
<dbReference type="SMART" id="SM00388">
    <property type="entry name" value="HisKA"/>
    <property type="match status" value="1"/>
</dbReference>
<dbReference type="Gene3D" id="6.10.250.2580">
    <property type="match status" value="1"/>
</dbReference>
<evidence type="ECO:0000256" key="1">
    <source>
        <dbReference type="ARBA" id="ARBA00000085"/>
    </source>
</evidence>
<evidence type="ECO:0000259" key="11">
    <source>
        <dbReference type="PROSITE" id="PS50112"/>
    </source>
</evidence>
<keyword evidence="8" id="KW-0902">Two-component regulatory system</keyword>
<dbReference type="EC" id="2.7.13.3" evidence="2"/>
<dbReference type="GO" id="GO:0000155">
    <property type="term" value="F:phosphorelay sensor kinase activity"/>
    <property type="evidence" value="ECO:0007669"/>
    <property type="project" value="InterPro"/>
</dbReference>
<keyword evidence="5" id="KW-0547">Nucleotide-binding</keyword>
<protein>
    <recommendedName>
        <fullName evidence="10">Sensor protein FixL</fullName>
        <ecNumber evidence="2">2.7.13.3</ecNumber>
    </recommendedName>
</protein>
<evidence type="ECO:0000256" key="3">
    <source>
        <dbReference type="ARBA" id="ARBA00022553"/>
    </source>
</evidence>
<dbReference type="InterPro" id="IPR001610">
    <property type="entry name" value="PAC"/>
</dbReference>
<feature type="non-terminal residue" evidence="13">
    <location>
        <position position="424"/>
    </location>
</feature>
<dbReference type="SMART" id="SM00091">
    <property type="entry name" value="PAS"/>
    <property type="match status" value="2"/>
</dbReference>
<feature type="domain" description="PAS" evidence="11">
    <location>
        <begin position="142"/>
        <end position="194"/>
    </location>
</feature>
<evidence type="ECO:0000256" key="8">
    <source>
        <dbReference type="ARBA" id="ARBA00023012"/>
    </source>
</evidence>
<evidence type="ECO:0000256" key="9">
    <source>
        <dbReference type="ARBA" id="ARBA00059827"/>
    </source>
</evidence>
<dbReference type="Pfam" id="PF00989">
    <property type="entry name" value="PAS"/>
    <property type="match status" value="2"/>
</dbReference>
<dbReference type="PROSITE" id="PS50113">
    <property type="entry name" value="PAC"/>
    <property type="match status" value="2"/>
</dbReference>
<dbReference type="GO" id="GO:0005524">
    <property type="term" value="F:ATP binding"/>
    <property type="evidence" value="ECO:0007669"/>
    <property type="project" value="UniProtKB-KW"/>
</dbReference>
<evidence type="ECO:0000256" key="7">
    <source>
        <dbReference type="ARBA" id="ARBA00022840"/>
    </source>
</evidence>
<dbReference type="Gene3D" id="1.10.287.130">
    <property type="match status" value="1"/>
</dbReference>
<comment type="catalytic activity">
    <reaction evidence="1">
        <text>ATP + protein L-histidine = ADP + protein N-phospho-L-histidine.</text>
        <dbReference type="EC" id="2.7.13.3"/>
    </reaction>
</comment>
<dbReference type="Gene3D" id="3.30.565.10">
    <property type="entry name" value="Histidine kinase-like ATPase, C-terminal domain"/>
    <property type="match status" value="1"/>
</dbReference>
<organism evidence="13 14">
    <name type="scientific">Aerococcus urinae</name>
    <dbReference type="NCBI Taxonomy" id="1376"/>
    <lineage>
        <taxon>Bacteria</taxon>
        <taxon>Bacillati</taxon>
        <taxon>Bacillota</taxon>
        <taxon>Bacilli</taxon>
        <taxon>Lactobacillales</taxon>
        <taxon>Aerococcaceae</taxon>
        <taxon>Aerococcus</taxon>
    </lineage>
</organism>
<keyword evidence="3" id="KW-0597">Phosphoprotein</keyword>
<evidence type="ECO:0000256" key="4">
    <source>
        <dbReference type="ARBA" id="ARBA00022679"/>
    </source>
</evidence>
<dbReference type="InterPro" id="IPR035965">
    <property type="entry name" value="PAS-like_dom_sf"/>
</dbReference>
<dbReference type="NCBIfam" id="TIGR00229">
    <property type="entry name" value="sensory_box"/>
    <property type="match status" value="2"/>
</dbReference>
<proteinExistence type="predicted"/>
<dbReference type="Pfam" id="PF00512">
    <property type="entry name" value="HisKA"/>
    <property type="match status" value="1"/>
</dbReference>
<evidence type="ECO:0000313" key="13">
    <source>
        <dbReference type="EMBL" id="RAV76528.1"/>
    </source>
</evidence>
<sequence>MPPGFSNTHDEQESRVRLEALLATAVDGIVIIDPKGTVRLYSPACERLFGYAPDEVIGQNVKMLMPSPYHEEHDGYLDHYRTTGEKRIIGLGREVVGRRKDGSTFPMYLSVGEGRIGGEAMFVGIIHDITERRRGELAVREREARLSSILETVPDAIVIIDDGGLIESFSPAAERLFGYSFNEVVGKNIKMLMPAPYHEEHDGYLARYLATGEKRIIGLGRVVVGRRQDGSTFPMELAVGEIVVGQKRLFTGFIRDITERQSTERRLQELQSELLHVSRLSAMGQMASALAHELNQPLSANMNYVKAARRTLDGIDAPEVIRAIELLDKASAQTSRAGQIIRRLREFIEKGKSNRAIENLNKVVEEAVALGLVGAAEANVKVEIDFQANLKPVPMDKIQIQQVVLNLIRNSFEAMHSSPRRELI</sequence>
<dbReference type="InterPro" id="IPR003661">
    <property type="entry name" value="HisK_dim/P_dom"/>
</dbReference>
<dbReference type="InterPro" id="IPR000700">
    <property type="entry name" value="PAS-assoc_C"/>
</dbReference>
<keyword evidence="7" id="KW-0067">ATP-binding</keyword>
<comment type="caution">
    <text evidence="13">The sequence shown here is derived from an EMBL/GenBank/DDBJ whole genome shotgun (WGS) entry which is preliminary data.</text>
</comment>
<reference evidence="13 14" key="1">
    <citation type="submission" date="2018-04" db="EMBL/GenBank/DDBJ databases">
        <title>Aerococcus urinae genomes.</title>
        <authorList>
            <person name="Hilt E."/>
            <person name="Gilbert N.M."/>
            <person name="Thomas-White K."/>
            <person name="Putonti C."/>
            <person name="Lewis A.L."/>
            <person name="Visck K.L."/>
            <person name="Wolfe A.J."/>
        </authorList>
    </citation>
    <scope>NUCLEOTIDE SEQUENCE [LARGE SCALE GENOMIC DNA]</scope>
    <source>
        <strain evidence="13 14">UMB7480</strain>
    </source>
</reference>
<dbReference type="EMBL" id="QMHM01000065">
    <property type="protein sequence ID" value="RAV76528.1"/>
    <property type="molecule type" value="Genomic_DNA"/>
</dbReference>
<dbReference type="SUPFAM" id="SSF55785">
    <property type="entry name" value="PYP-like sensor domain (PAS domain)"/>
    <property type="match status" value="2"/>
</dbReference>
<comment type="function">
    <text evidence="9">Putative oxygen sensor; modulates the activity of FixJ, a transcriptional activator of nitrogen fixation fixK gene. FixL probably acts as a kinase that phosphorylates FixJ.</text>
</comment>
<dbReference type="SUPFAM" id="SSF47384">
    <property type="entry name" value="Homodimeric domain of signal transducing histidine kinase"/>
    <property type="match status" value="1"/>
</dbReference>
<dbReference type="InterPro" id="IPR013767">
    <property type="entry name" value="PAS_fold"/>
</dbReference>
<dbReference type="PANTHER" id="PTHR43065">
    <property type="entry name" value="SENSOR HISTIDINE KINASE"/>
    <property type="match status" value="1"/>
</dbReference>
<keyword evidence="4" id="KW-0808">Transferase</keyword>
<dbReference type="CDD" id="cd00082">
    <property type="entry name" value="HisKA"/>
    <property type="match status" value="1"/>
</dbReference>
<dbReference type="PROSITE" id="PS50112">
    <property type="entry name" value="PAS"/>
    <property type="match status" value="2"/>
</dbReference>
<keyword evidence="6 13" id="KW-0418">Kinase</keyword>
<evidence type="ECO:0000256" key="5">
    <source>
        <dbReference type="ARBA" id="ARBA00022741"/>
    </source>
</evidence>
<dbReference type="InterPro" id="IPR000014">
    <property type="entry name" value="PAS"/>
</dbReference>
<gene>
    <name evidence="13" type="ORF">DBT54_09880</name>
</gene>
<feature type="domain" description="PAC" evidence="12">
    <location>
        <begin position="210"/>
        <end position="269"/>
    </location>
</feature>
<dbReference type="Gene3D" id="3.30.450.20">
    <property type="entry name" value="PAS domain"/>
    <property type="match status" value="2"/>
</dbReference>
<dbReference type="GO" id="GO:0006355">
    <property type="term" value="P:regulation of DNA-templated transcription"/>
    <property type="evidence" value="ECO:0007669"/>
    <property type="project" value="InterPro"/>
</dbReference>
<dbReference type="InterPro" id="IPR036097">
    <property type="entry name" value="HisK_dim/P_sf"/>
</dbReference>
<dbReference type="FunFam" id="3.30.450.20:FF:000060">
    <property type="entry name" value="Sensor protein FixL"/>
    <property type="match status" value="2"/>
</dbReference>
<dbReference type="SMART" id="SM00086">
    <property type="entry name" value="PAC"/>
    <property type="match status" value="2"/>
</dbReference>
<evidence type="ECO:0000259" key="12">
    <source>
        <dbReference type="PROSITE" id="PS50113"/>
    </source>
</evidence>
<dbReference type="PANTHER" id="PTHR43065:SF10">
    <property type="entry name" value="PEROXIDE STRESS-ACTIVATED HISTIDINE KINASE MAK3"/>
    <property type="match status" value="1"/>
</dbReference>
<dbReference type="Proteomes" id="UP000251923">
    <property type="component" value="Unassembled WGS sequence"/>
</dbReference>
<dbReference type="CDD" id="cd00130">
    <property type="entry name" value="PAS"/>
    <property type="match status" value="2"/>
</dbReference>
<dbReference type="InterPro" id="IPR036890">
    <property type="entry name" value="HATPase_C_sf"/>
</dbReference>
<feature type="domain" description="PAC" evidence="12">
    <location>
        <begin position="91"/>
        <end position="141"/>
    </location>
</feature>
<dbReference type="SUPFAM" id="SSF55874">
    <property type="entry name" value="ATPase domain of HSP90 chaperone/DNA topoisomerase II/histidine kinase"/>
    <property type="match status" value="1"/>
</dbReference>
<evidence type="ECO:0000256" key="10">
    <source>
        <dbReference type="ARBA" id="ARBA00070616"/>
    </source>
</evidence>
<evidence type="ECO:0000313" key="14">
    <source>
        <dbReference type="Proteomes" id="UP000251923"/>
    </source>
</evidence>
<evidence type="ECO:0000256" key="2">
    <source>
        <dbReference type="ARBA" id="ARBA00012438"/>
    </source>
</evidence>
<name>A0A329P1E3_9LACT</name>
<accession>A0A329P1E3</accession>
<feature type="domain" description="PAS" evidence="11">
    <location>
        <begin position="14"/>
        <end position="67"/>
    </location>
</feature>